<keyword evidence="3" id="KW-1185">Reference proteome</keyword>
<evidence type="ECO:0008006" key="4">
    <source>
        <dbReference type="Google" id="ProtNLM"/>
    </source>
</evidence>
<keyword evidence="1" id="KW-1133">Transmembrane helix</keyword>
<dbReference type="RefSeq" id="WP_346239906.1">
    <property type="nucleotide sequence ID" value="NZ_JAZHYP010000001.1"/>
</dbReference>
<name>A0ABV0A7C0_9FLAO</name>
<keyword evidence="1" id="KW-0812">Transmembrane</keyword>
<gene>
    <name evidence="2" type="ORF">VP395_01355</name>
</gene>
<keyword evidence="1" id="KW-0472">Membrane</keyword>
<dbReference type="EMBL" id="JAZHYP010000001">
    <property type="protein sequence ID" value="MEN3322361.1"/>
    <property type="molecule type" value="Genomic_DNA"/>
</dbReference>
<organism evidence="2 3">
    <name type="scientific">Mariniflexile soesokkakense</name>
    <dbReference type="NCBI Taxonomy" id="1343160"/>
    <lineage>
        <taxon>Bacteria</taxon>
        <taxon>Pseudomonadati</taxon>
        <taxon>Bacteroidota</taxon>
        <taxon>Flavobacteriia</taxon>
        <taxon>Flavobacteriales</taxon>
        <taxon>Flavobacteriaceae</taxon>
        <taxon>Mariniflexile</taxon>
    </lineage>
</organism>
<accession>A0ABV0A7C0</accession>
<sequence>MDLKQIDFGKTLLKVLELIIVKPFTLPWHVYKSALLNLSNANSENSEEKVLSADFPLFTWFIRMFDALIAIIYPIGIIIALIAGLNKYTGGFGSFLITLLVTYFAPLGLGLIRELYQISLKMLLYLKIISAK</sequence>
<evidence type="ECO:0000313" key="2">
    <source>
        <dbReference type="EMBL" id="MEN3322361.1"/>
    </source>
</evidence>
<feature type="transmembrane region" description="Helical" evidence="1">
    <location>
        <begin position="65"/>
        <end position="85"/>
    </location>
</feature>
<proteinExistence type="predicted"/>
<dbReference type="Proteomes" id="UP001416393">
    <property type="component" value="Unassembled WGS sequence"/>
</dbReference>
<feature type="transmembrane region" description="Helical" evidence="1">
    <location>
        <begin position="91"/>
        <end position="112"/>
    </location>
</feature>
<comment type="caution">
    <text evidence="2">The sequence shown here is derived from an EMBL/GenBank/DDBJ whole genome shotgun (WGS) entry which is preliminary data.</text>
</comment>
<reference evidence="2 3" key="1">
    <citation type="submission" date="2024-01" db="EMBL/GenBank/DDBJ databases">
        <title>Mariniflexile litorale sp. nov., isolated from the shallow sediments of the Sea of Japan.</title>
        <authorList>
            <person name="Romanenko L."/>
            <person name="Bystritskaya E."/>
            <person name="Isaeva M."/>
        </authorList>
    </citation>
    <scope>NUCLEOTIDE SEQUENCE [LARGE SCALE GENOMIC DNA]</scope>
    <source>
        <strain evidence="2 3">KCTC 32427</strain>
    </source>
</reference>
<evidence type="ECO:0000256" key="1">
    <source>
        <dbReference type="SAM" id="Phobius"/>
    </source>
</evidence>
<evidence type="ECO:0000313" key="3">
    <source>
        <dbReference type="Proteomes" id="UP001416393"/>
    </source>
</evidence>
<protein>
    <recommendedName>
        <fullName evidence="4">RDD family protein</fullName>
    </recommendedName>
</protein>